<proteinExistence type="inferred from homology"/>
<dbReference type="EMBL" id="CP014168">
    <property type="protein sequence ID" value="AOH85181.1"/>
    <property type="molecule type" value="Genomic_DNA"/>
</dbReference>
<dbReference type="PANTHER" id="PTHR16943:SF8">
    <property type="entry name" value="2-METHYLCITRATE DEHYDRATASE"/>
    <property type="match status" value="1"/>
</dbReference>
<evidence type="ECO:0000256" key="1">
    <source>
        <dbReference type="ARBA" id="ARBA00006174"/>
    </source>
</evidence>
<dbReference type="InterPro" id="IPR045337">
    <property type="entry name" value="MmgE_PrpD_C"/>
</dbReference>
<evidence type="ECO:0000259" key="2">
    <source>
        <dbReference type="Pfam" id="PF03972"/>
    </source>
</evidence>
<dbReference type="Proteomes" id="UP000094256">
    <property type="component" value="Chromosome"/>
</dbReference>
<feature type="domain" description="MmgE/PrpD N-terminal" evidence="2">
    <location>
        <begin position="7"/>
        <end position="247"/>
    </location>
</feature>
<sequence length="451" mass="47457">MRHASDRLVAHALSVSWTDLPPGAKRAARNFLHDSIAVGIAGRNAALADAAFGAARIWSGQGGNGLVLGRPGERLTTPNAAFANAYQIHAQEYDCVHEPAVAHPMASVLAVLLAEADRAPVSGADFLAGIVAGVDIVATLGVAVKSPLKFFRPATAGVFGSIGGLSRMRRLSPGVAGNAFGYGLAFASGTMQAHVEGKPALAIQVAGAARSAIEAADLARAGFEGPQGSIDGPFGYFSLFEDEAELEPVLAELGARHRIEEVSWKPFPTGRAAHGAIIALRSLMERDGLTADKLQSFTYRAPPLIHRLVGRRPFAGMSVAYARLCFAWLGAVVLTRGTIDLEDFAPERLSDPELLALAERIVVEIDDNGDPAAFVPAIGTAALVDGTIVSEAVSRQFGSPEWPLSREEHLAKARRCLAFGGRAQAHTGLIDLIERFDELDDVALALASVIE</sequence>
<gene>
    <name evidence="4" type="ORF">AWL63_15655</name>
</gene>
<organism evidence="4 5">
    <name type="scientific">Sphingomonas panacis</name>
    <dbReference type="NCBI Taxonomy" id="1560345"/>
    <lineage>
        <taxon>Bacteria</taxon>
        <taxon>Pseudomonadati</taxon>
        <taxon>Pseudomonadota</taxon>
        <taxon>Alphaproteobacteria</taxon>
        <taxon>Sphingomonadales</taxon>
        <taxon>Sphingomonadaceae</taxon>
        <taxon>Sphingomonas</taxon>
    </lineage>
</organism>
<feature type="domain" description="MmgE/PrpD C-terminal" evidence="3">
    <location>
        <begin position="267"/>
        <end position="419"/>
    </location>
</feature>
<comment type="similarity">
    <text evidence="1">Belongs to the PrpD family.</text>
</comment>
<dbReference type="Gene3D" id="1.10.4100.10">
    <property type="entry name" value="2-methylcitrate dehydratase PrpD"/>
    <property type="match status" value="1"/>
</dbReference>
<dbReference type="InterPro" id="IPR036148">
    <property type="entry name" value="MmgE/PrpD_sf"/>
</dbReference>
<dbReference type="Pfam" id="PF03972">
    <property type="entry name" value="MmgE_PrpD_N"/>
    <property type="match status" value="1"/>
</dbReference>
<dbReference type="PANTHER" id="PTHR16943">
    <property type="entry name" value="2-METHYLCITRATE DEHYDRATASE-RELATED"/>
    <property type="match status" value="1"/>
</dbReference>
<evidence type="ECO:0000259" key="3">
    <source>
        <dbReference type="Pfam" id="PF19305"/>
    </source>
</evidence>
<dbReference type="InterPro" id="IPR042188">
    <property type="entry name" value="MmgE/PrpD_sf_2"/>
</dbReference>
<dbReference type="Gene3D" id="3.30.1330.120">
    <property type="entry name" value="2-methylcitrate dehydratase PrpD"/>
    <property type="match status" value="1"/>
</dbReference>
<dbReference type="InterPro" id="IPR042183">
    <property type="entry name" value="MmgE/PrpD_sf_1"/>
</dbReference>
<dbReference type="GO" id="GO:0016829">
    <property type="term" value="F:lyase activity"/>
    <property type="evidence" value="ECO:0007669"/>
    <property type="project" value="InterPro"/>
</dbReference>
<name>A0A1B3ZCN0_9SPHN</name>
<dbReference type="OrthoDB" id="9795089at2"/>
<dbReference type="KEGG" id="span:AWL63_15655"/>
<dbReference type="RefSeq" id="WP_069205722.1">
    <property type="nucleotide sequence ID" value="NZ_CP014168.1"/>
</dbReference>
<protein>
    <submittedName>
        <fullName evidence="4">2-methylcitrate dehydratase</fullName>
    </submittedName>
</protein>
<dbReference type="InterPro" id="IPR005656">
    <property type="entry name" value="MmgE_PrpD"/>
</dbReference>
<dbReference type="Pfam" id="PF19305">
    <property type="entry name" value="MmgE_PrpD_C"/>
    <property type="match status" value="1"/>
</dbReference>
<reference evidence="4 5" key="1">
    <citation type="submission" date="2016-01" db="EMBL/GenBank/DDBJ databases">
        <title>Complete genome and mega plasmid sequence of Sphingomonas panacis DCY99 elicits systemic resistance in rice to Xanthomonas oryzae.</title>
        <authorList>
            <person name="Kim Y.J."/>
            <person name="Yang D.C."/>
            <person name="Sing P."/>
        </authorList>
    </citation>
    <scope>NUCLEOTIDE SEQUENCE [LARGE SCALE GENOMIC DNA]</scope>
    <source>
        <strain evidence="4 5">DCY99</strain>
    </source>
</reference>
<accession>A0A1B3ZCN0</accession>
<dbReference type="STRING" id="1560345.AWL63_15655"/>
<keyword evidence="5" id="KW-1185">Reference proteome</keyword>
<dbReference type="SUPFAM" id="SSF103378">
    <property type="entry name" value="2-methylcitrate dehydratase PrpD"/>
    <property type="match status" value="1"/>
</dbReference>
<dbReference type="AlphaFoldDB" id="A0A1B3ZCN0"/>
<evidence type="ECO:0000313" key="4">
    <source>
        <dbReference type="EMBL" id="AOH85181.1"/>
    </source>
</evidence>
<dbReference type="InterPro" id="IPR045336">
    <property type="entry name" value="MmgE_PrpD_N"/>
</dbReference>
<evidence type="ECO:0000313" key="5">
    <source>
        <dbReference type="Proteomes" id="UP000094256"/>
    </source>
</evidence>